<dbReference type="InParanoid" id="A0A0N0PCF5"/>
<evidence type="ECO:0000256" key="1">
    <source>
        <dbReference type="SAM" id="Coils"/>
    </source>
</evidence>
<protein>
    <submittedName>
        <fullName evidence="3">Zonadhesin</fullName>
    </submittedName>
</protein>
<keyword evidence="4" id="KW-1185">Reference proteome</keyword>
<evidence type="ECO:0000313" key="3">
    <source>
        <dbReference type="EMBL" id="KPJ13801.1"/>
    </source>
</evidence>
<keyword evidence="1" id="KW-0175">Coiled coil</keyword>
<sequence length="511" mass="56201">MFTTNSDYLPPPSGRSTGYPQGPAGGTAFDTGIPEVVAARSLSLQNNDNGFGRNSFQERGVNARLVNGLRDQQHGNFAANGVRDESDTVSLEAENSGFKSSISYQDSEEHSGYDASNGRSNGNGYRTRGNHAARLVRSQIINMRIFAVAALFIVSVAAKGSGPYLPSGWRPEGPAFYLPSEVQKPKENPVKDVLFQESIASGSDSFQEYGPPKVEVVPLELSKQGLPDVVIEQSFAVIEAKSQENVEEQVEVVTETQSIVGDSEANLSQQSFVQEAVPVTKLVLEETTPLVETEIIEEIQPAVEVTTQLVEVTTAVVENEEITQQNEAETPINEIVANEDITTEVAQQENENANSNIVSTFQERVQVEEIQTVKEAVQKVETQVKSVETEVQKVETQVQNFETEVKTIVQEVQNIPELLNSIDNEVQQQQVETVQDVSAKVVQETFGTLEEAPEGFLEYGPPGFKEYGPPKEEVVPVAEVILPVQQTIESNTNRRRRFSPKFRTARKANKQ</sequence>
<dbReference type="AlphaFoldDB" id="A0A0N0PCF5"/>
<dbReference type="EMBL" id="KQ460601">
    <property type="protein sequence ID" value="KPJ13801.1"/>
    <property type="molecule type" value="Genomic_DNA"/>
</dbReference>
<reference evidence="3 4" key="1">
    <citation type="journal article" date="2015" name="Nat. Commun.">
        <title>Outbred genome sequencing and CRISPR/Cas9 gene editing in butterflies.</title>
        <authorList>
            <person name="Li X."/>
            <person name="Fan D."/>
            <person name="Zhang W."/>
            <person name="Liu G."/>
            <person name="Zhang L."/>
            <person name="Zhao L."/>
            <person name="Fang X."/>
            <person name="Chen L."/>
            <person name="Dong Y."/>
            <person name="Chen Y."/>
            <person name="Ding Y."/>
            <person name="Zhao R."/>
            <person name="Feng M."/>
            <person name="Zhu Y."/>
            <person name="Feng Y."/>
            <person name="Jiang X."/>
            <person name="Zhu D."/>
            <person name="Xiang H."/>
            <person name="Feng X."/>
            <person name="Li S."/>
            <person name="Wang J."/>
            <person name="Zhang G."/>
            <person name="Kronforst M.R."/>
            <person name="Wang W."/>
        </authorList>
    </citation>
    <scope>NUCLEOTIDE SEQUENCE [LARGE SCALE GENOMIC DNA]</scope>
    <source>
        <strain evidence="3">Ya'a_city_454_Pm</strain>
        <tissue evidence="3">Whole body</tissue>
    </source>
</reference>
<feature type="compositionally biased region" description="Basic residues" evidence="2">
    <location>
        <begin position="493"/>
        <end position="511"/>
    </location>
</feature>
<evidence type="ECO:0000313" key="4">
    <source>
        <dbReference type="Proteomes" id="UP000053240"/>
    </source>
</evidence>
<accession>A0A0N0PCF5</accession>
<proteinExistence type="predicted"/>
<gene>
    <name evidence="3" type="ORF">RR48_02741</name>
</gene>
<feature type="region of interest" description="Disordered" evidence="2">
    <location>
        <begin position="81"/>
        <end position="128"/>
    </location>
</feature>
<evidence type="ECO:0000256" key="2">
    <source>
        <dbReference type="SAM" id="MobiDB-lite"/>
    </source>
</evidence>
<dbReference type="Proteomes" id="UP000053240">
    <property type="component" value="Unassembled WGS sequence"/>
</dbReference>
<organism evidence="3 4">
    <name type="scientific">Papilio machaon</name>
    <name type="common">Old World swallowtail butterfly</name>
    <dbReference type="NCBI Taxonomy" id="76193"/>
    <lineage>
        <taxon>Eukaryota</taxon>
        <taxon>Metazoa</taxon>
        <taxon>Ecdysozoa</taxon>
        <taxon>Arthropoda</taxon>
        <taxon>Hexapoda</taxon>
        <taxon>Insecta</taxon>
        <taxon>Pterygota</taxon>
        <taxon>Neoptera</taxon>
        <taxon>Endopterygota</taxon>
        <taxon>Lepidoptera</taxon>
        <taxon>Glossata</taxon>
        <taxon>Ditrysia</taxon>
        <taxon>Papilionoidea</taxon>
        <taxon>Papilionidae</taxon>
        <taxon>Papilioninae</taxon>
        <taxon>Papilio</taxon>
    </lineage>
</organism>
<name>A0A0N0PCF5_PAPMA</name>
<feature type="coiled-coil region" evidence="1">
    <location>
        <begin position="370"/>
        <end position="411"/>
    </location>
</feature>
<feature type="region of interest" description="Disordered" evidence="2">
    <location>
        <begin position="489"/>
        <end position="511"/>
    </location>
</feature>
<feature type="region of interest" description="Disordered" evidence="2">
    <location>
        <begin position="1"/>
        <end position="30"/>
    </location>
</feature>